<sequence>MLPITTAPAPKRKFSEVLTPEPPREFVAYSDFKALLDHVTRLTGMLNQIRCGILEDGSSKLIAKIAATVEEAPDLPDFGPPIIATNFEVYSDAPSTPAPLSSGTPLAVSSLPIVVDTAHRQQSLPDSIDPVLIAKHAVTLLEKSTRAVVERLPDDKTLAQDDQDFQMLTKFANGNSLPIPTKVHRHPCSSRFRPLKLQFDNKQDRDAFIKGFNKLRHTDPAITSIATKPRIRRDLTMPELDTLRASRKFVYDENKKAGVTKFIMSDINYKVNDKPRPFQ</sequence>
<evidence type="ECO:0000313" key="2">
    <source>
        <dbReference type="Proteomes" id="UP000005237"/>
    </source>
</evidence>
<dbReference type="Proteomes" id="UP000005237">
    <property type="component" value="Unassembled WGS sequence"/>
</dbReference>
<organism evidence="1 2">
    <name type="scientific">Caenorhabditis japonica</name>
    <dbReference type="NCBI Taxonomy" id="281687"/>
    <lineage>
        <taxon>Eukaryota</taxon>
        <taxon>Metazoa</taxon>
        <taxon>Ecdysozoa</taxon>
        <taxon>Nematoda</taxon>
        <taxon>Chromadorea</taxon>
        <taxon>Rhabditida</taxon>
        <taxon>Rhabditina</taxon>
        <taxon>Rhabditomorpha</taxon>
        <taxon>Rhabditoidea</taxon>
        <taxon>Rhabditidae</taxon>
        <taxon>Peloderinae</taxon>
        <taxon>Caenorhabditis</taxon>
    </lineage>
</organism>
<dbReference type="EnsemblMetazoa" id="CJA09764.1">
    <property type="protein sequence ID" value="CJA09764.1"/>
    <property type="gene ID" value="WBGene00128967"/>
</dbReference>
<name>A0A8R1DRB2_CAEJA</name>
<reference evidence="1" key="2">
    <citation type="submission" date="2022-06" db="UniProtKB">
        <authorList>
            <consortium name="EnsemblMetazoa"/>
        </authorList>
    </citation>
    <scope>IDENTIFICATION</scope>
    <source>
        <strain evidence="1">DF5081</strain>
    </source>
</reference>
<proteinExistence type="predicted"/>
<protein>
    <submittedName>
        <fullName evidence="1">Uncharacterized protein</fullName>
    </submittedName>
</protein>
<reference evidence="2" key="1">
    <citation type="submission" date="2010-08" db="EMBL/GenBank/DDBJ databases">
        <authorList>
            <consortium name="Caenorhabditis japonica Sequencing Consortium"/>
            <person name="Wilson R.K."/>
        </authorList>
    </citation>
    <scope>NUCLEOTIDE SEQUENCE [LARGE SCALE GENOMIC DNA]</scope>
    <source>
        <strain evidence="2">DF5081</strain>
    </source>
</reference>
<dbReference type="AlphaFoldDB" id="A0A8R1DRB2"/>
<keyword evidence="2" id="KW-1185">Reference proteome</keyword>
<accession>A0A8R1DRB2</accession>
<evidence type="ECO:0000313" key="1">
    <source>
        <dbReference type="EnsemblMetazoa" id="CJA09764.1"/>
    </source>
</evidence>